<accession>A0A6L5XF53</accession>
<proteinExistence type="predicted"/>
<keyword evidence="1" id="KW-0732">Signal</keyword>
<feature type="chain" id="PRO_5026953508" description="Beta-barrel porin" evidence="1">
    <location>
        <begin position="24"/>
        <end position="658"/>
    </location>
</feature>
<comment type="caution">
    <text evidence="2">The sequence shown here is derived from an EMBL/GenBank/DDBJ whole genome shotgun (WGS) entry which is preliminary data.</text>
</comment>
<evidence type="ECO:0000313" key="3">
    <source>
        <dbReference type="Proteomes" id="UP000483362"/>
    </source>
</evidence>
<gene>
    <name evidence="2" type="ORF">FYJ29_09230</name>
</gene>
<evidence type="ECO:0008006" key="4">
    <source>
        <dbReference type="Google" id="ProtNLM"/>
    </source>
</evidence>
<sequence length="658" mass="74082">MRIPAAKYLFLALSLCVALSSLAKKKQAIAPSYSWSISDPLGLRYPAVIDTAYENYGLRFIPSLRSKAWSTTGNYGAQGQDMIFFNRPATSDFFFEDGLATWLPSVATQRFFNTRIPMTVLGHATGGNKYSNQDCTQVLFSGNVDKRIEVGGAVDYIYSKGSYDYQAAKNFRWSAFGSYIGDRYEMQAFINSYSSSNKESGGITNDLYIIDPAQVQGGESKVDPKDIPTRLTEAQNNLNGTEFYMNHRYKVGFYRYERDSVTDTIKGKTYVPVTSFIWTLDYKHNKHKFINASATQDTAYFDHTYLGYGGTRENQLYTKLRNTVGISMLEGFNKYAKFGFAVYATHELRRYTQVTDSVTGRVAAWPTADSLTVACPHKHTESDFTIGGQLTKQHGSILTYGATAEFGIAGPHVGDIDVTGDVATRFRLLKDTVTIKGYGYFKNKKAPYLLEHFVSNHFAWDNNFDKITRLRLGGVLDVPFSGSNVDVGYETLKNYVYFGSDGTPAQCGSPIHVLNATLKQNFAFKALHWENDLTFQTSSNSQVLPLPKFSVYSNVYVKFTIARVLHCQLGVDGNYYTRYYAPAYNPATMTFHNQNEVKCGNFAFMNAYANFRMKQARFFVMYSHVNKGIFGGNNYFNTPHYPLNPGRFQLGVIVDFIN</sequence>
<dbReference type="AlphaFoldDB" id="A0A6L5XF53"/>
<keyword evidence="3" id="KW-1185">Reference proteome</keyword>
<organism evidence="2 3">
    <name type="scientific">Sodaliphilus pleomorphus</name>
    <dbReference type="NCBI Taxonomy" id="2606626"/>
    <lineage>
        <taxon>Bacteria</taxon>
        <taxon>Pseudomonadati</taxon>
        <taxon>Bacteroidota</taxon>
        <taxon>Bacteroidia</taxon>
        <taxon>Bacteroidales</taxon>
        <taxon>Muribaculaceae</taxon>
        <taxon>Sodaliphilus</taxon>
    </lineage>
</organism>
<reference evidence="2 3" key="1">
    <citation type="submission" date="2019-08" db="EMBL/GenBank/DDBJ databases">
        <title>In-depth cultivation of the pig gut microbiome towards novel bacterial diversity and tailored functional studies.</title>
        <authorList>
            <person name="Wylensek D."/>
            <person name="Hitch T.C.A."/>
            <person name="Clavel T."/>
        </authorList>
    </citation>
    <scope>NUCLEOTIDE SEQUENCE [LARGE SCALE GENOMIC DNA]</scope>
    <source>
        <strain evidence="2 3">Oil-RF-744-WCA-WT-10</strain>
    </source>
</reference>
<dbReference type="InterPro" id="IPR025631">
    <property type="entry name" value="Porin_10"/>
</dbReference>
<dbReference type="RefSeq" id="WP_154328440.1">
    <property type="nucleotide sequence ID" value="NZ_CP045696.1"/>
</dbReference>
<dbReference type="Proteomes" id="UP000483362">
    <property type="component" value="Unassembled WGS sequence"/>
</dbReference>
<dbReference type="EMBL" id="VULT01000014">
    <property type="protein sequence ID" value="MSS17934.1"/>
    <property type="molecule type" value="Genomic_DNA"/>
</dbReference>
<evidence type="ECO:0000256" key="1">
    <source>
        <dbReference type="SAM" id="SignalP"/>
    </source>
</evidence>
<evidence type="ECO:0000313" key="2">
    <source>
        <dbReference type="EMBL" id="MSS17934.1"/>
    </source>
</evidence>
<feature type="signal peptide" evidence="1">
    <location>
        <begin position="1"/>
        <end position="23"/>
    </location>
</feature>
<protein>
    <recommendedName>
        <fullName evidence="4">Beta-barrel porin</fullName>
    </recommendedName>
</protein>
<name>A0A6L5XF53_9BACT</name>
<dbReference type="Pfam" id="PF14121">
    <property type="entry name" value="Porin_10"/>
    <property type="match status" value="1"/>
</dbReference>